<dbReference type="Proteomes" id="UP000636888">
    <property type="component" value="Unassembled WGS sequence"/>
</dbReference>
<feature type="compositionally biased region" description="Basic and acidic residues" evidence="2">
    <location>
        <begin position="1"/>
        <end position="14"/>
    </location>
</feature>
<protein>
    <submittedName>
        <fullName evidence="5">Glycosyltransferase family 4 protein</fullName>
    </submittedName>
</protein>
<feature type="domain" description="Glycosyltransferase subfamily 4-like N-terminal" evidence="4">
    <location>
        <begin position="30"/>
        <end position="196"/>
    </location>
</feature>
<keyword evidence="6" id="KW-1185">Reference proteome</keyword>
<reference evidence="5" key="1">
    <citation type="submission" date="2020-12" db="EMBL/GenBank/DDBJ databases">
        <title>Geomonas sp. Red875, isolated from river sediment.</title>
        <authorList>
            <person name="Xu Z."/>
            <person name="Zhang Z."/>
            <person name="Masuda Y."/>
            <person name="Itoh H."/>
            <person name="Senoo K."/>
        </authorList>
    </citation>
    <scope>NUCLEOTIDE SEQUENCE</scope>
    <source>
        <strain evidence="5">Red875</strain>
    </source>
</reference>
<evidence type="ECO:0000256" key="2">
    <source>
        <dbReference type="SAM" id="MobiDB-lite"/>
    </source>
</evidence>
<comment type="caution">
    <text evidence="5">The sequence shown here is derived from an EMBL/GenBank/DDBJ whole genome shotgun (WGS) entry which is preliminary data.</text>
</comment>
<evidence type="ECO:0000259" key="4">
    <source>
        <dbReference type="Pfam" id="PF13439"/>
    </source>
</evidence>
<dbReference type="InterPro" id="IPR028098">
    <property type="entry name" value="Glyco_trans_4-like_N"/>
</dbReference>
<feature type="region of interest" description="Disordered" evidence="2">
    <location>
        <begin position="1"/>
        <end position="21"/>
    </location>
</feature>
<dbReference type="AlphaFoldDB" id="A0A8J7JF78"/>
<dbReference type="EMBL" id="JAEMHM010000012">
    <property type="protein sequence ID" value="MBJ6726081.1"/>
    <property type="molecule type" value="Genomic_DNA"/>
</dbReference>
<gene>
    <name evidence="5" type="ORF">JFN93_15290</name>
</gene>
<evidence type="ECO:0000313" key="5">
    <source>
        <dbReference type="EMBL" id="MBJ6726081.1"/>
    </source>
</evidence>
<dbReference type="CDD" id="cd03801">
    <property type="entry name" value="GT4_PimA-like"/>
    <property type="match status" value="1"/>
</dbReference>
<dbReference type="Gene3D" id="3.40.50.2000">
    <property type="entry name" value="Glycogen Phosphorylase B"/>
    <property type="match status" value="2"/>
</dbReference>
<feature type="domain" description="Glycosyl transferase family 1" evidence="3">
    <location>
        <begin position="205"/>
        <end position="350"/>
    </location>
</feature>
<proteinExistence type="predicted"/>
<dbReference type="InterPro" id="IPR001296">
    <property type="entry name" value="Glyco_trans_1"/>
</dbReference>
<accession>A0A8J7JF78</accession>
<evidence type="ECO:0000259" key="3">
    <source>
        <dbReference type="Pfam" id="PF00534"/>
    </source>
</evidence>
<dbReference type="PANTHER" id="PTHR46401">
    <property type="entry name" value="GLYCOSYLTRANSFERASE WBBK-RELATED"/>
    <property type="match status" value="1"/>
</dbReference>
<dbReference type="PANTHER" id="PTHR46401:SF2">
    <property type="entry name" value="GLYCOSYLTRANSFERASE WBBK-RELATED"/>
    <property type="match status" value="1"/>
</dbReference>
<sequence>MGADVKGVRERKPPPEGGGPRRVLMTADAVGGVWSYALELARGLAGYGVEVILAVMGTPPTADQLREVRGIRNIALHRKPFALEWMEDPWDDVDRAGRWLLELADELGPDLVHLNGYVHAALPWKCPCVVVAHSCLYSWWDAVRQGVTPEKYRRYRDAVRRGLSCASVVAAPSGAMLSSLERFYLPLGKTRVIHNGRSRRRFKPGCKENFVLSVGRLWDEAKNVDAVMKSAGTVPWPVYVAGPEGHPEGGLVPLQNVNRLGQLSPKRLASWFARASIYAHPARYEPFGLTILEAAMSRCALVLGDIPSLRELWKDAALFVPPDDTEALAAQLRLLCEDRERREQMAQKAFARSLDFSPAKMAAQYLDAYGTALQ</sequence>
<name>A0A8J7JF78_9BACT</name>
<organism evidence="5 6">
    <name type="scientific">Geomesophilobacter sediminis</name>
    <dbReference type="NCBI Taxonomy" id="2798584"/>
    <lineage>
        <taxon>Bacteria</taxon>
        <taxon>Pseudomonadati</taxon>
        <taxon>Thermodesulfobacteriota</taxon>
        <taxon>Desulfuromonadia</taxon>
        <taxon>Geobacterales</taxon>
        <taxon>Geobacteraceae</taxon>
        <taxon>Geomesophilobacter</taxon>
    </lineage>
</organism>
<dbReference type="GO" id="GO:0016757">
    <property type="term" value="F:glycosyltransferase activity"/>
    <property type="evidence" value="ECO:0007669"/>
    <property type="project" value="InterPro"/>
</dbReference>
<evidence type="ECO:0000256" key="1">
    <source>
        <dbReference type="ARBA" id="ARBA00022679"/>
    </source>
</evidence>
<evidence type="ECO:0000313" key="6">
    <source>
        <dbReference type="Proteomes" id="UP000636888"/>
    </source>
</evidence>
<dbReference type="SUPFAM" id="SSF53756">
    <property type="entry name" value="UDP-Glycosyltransferase/glycogen phosphorylase"/>
    <property type="match status" value="1"/>
</dbReference>
<dbReference type="Pfam" id="PF00534">
    <property type="entry name" value="Glycos_transf_1"/>
    <property type="match status" value="1"/>
</dbReference>
<dbReference type="Pfam" id="PF13439">
    <property type="entry name" value="Glyco_transf_4"/>
    <property type="match status" value="1"/>
</dbReference>
<keyword evidence="1" id="KW-0808">Transferase</keyword>
<dbReference type="GO" id="GO:0009103">
    <property type="term" value="P:lipopolysaccharide biosynthetic process"/>
    <property type="evidence" value="ECO:0007669"/>
    <property type="project" value="TreeGrafter"/>
</dbReference>